<dbReference type="RefSeq" id="WP_089715493.1">
    <property type="nucleotide sequence ID" value="NZ_FOBC01000025.1"/>
</dbReference>
<feature type="domain" description="Glutaredoxin" evidence="1">
    <location>
        <begin position="51"/>
        <end position="103"/>
    </location>
</feature>
<dbReference type="InterPro" id="IPR011767">
    <property type="entry name" value="GLR_AS"/>
</dbReference>
<dbReference type="Pfam" id="PF00462">
    <property type="entry name" value="Glutaredoxin"/>
    <property type="match status" value="1"/>
</dbReference>
<dbReference type="PROSITE" id="PS00195">
    <property type="entry name" value="GLUTAREDOXIN_1"/>
    <property type="match status" value="1"/>
</dbReference>
<dbReference type="PROSITE" id="PS51354">
    <property type="entry name" value="GLUTAREDOXIN_2"/>
    <property type="match status" value="1"/>
</dbReference>
<reference evidence="3" key="1">
    <citation type="submission" date="2016-10" db="EMBL/GenBank/DDBJ databases">
        <authorList>
            <person name="Varghese N."/>
            <person name="Submissions S."/>
        </authorList>
    </citation>
    <scope>NUCLEOTIDE SEQUENCE [LARGE SCALE GENOMIC DNA]</scope>
    <source>
        <strain evidence="3">CGMCC 1.9150</strain>
    </source>
</reference>
<name>A0A1H7VHB4_9GAMM</name>
<dbReference type="EMBL" id="FOBC01000025">
    <property type="protein sequence ID" value="SEM08434.1"/>
    <property type="molecule type" value="Genomic_DNA"/>
</dbReference>
<keyword evidence="3" id="KW-1185">Reference proteome</keyword>
<dbReference type="Gene3D" id="3.40.30.10">
    <property type="entry name" value="Glutaredoxin"/>
    <property type="match status" value="1"/>
</dbReference>
<evidence type="ECO:0000313" key="2">
    <source>
        <dbReference type="EMBL" id="SEM08434.1"/>
    </source>
</evidence>
<dbReference type="Proteomes" id="UP000198807">
    <property type="component" value="Unassembled WGS sequence"/>
</dbReference>
<dbReference type="AlphaFoldDB" id="A0A1H7VHB4"/>
<dbReference type="SUPFAM" id="SSF52833">
    <property type="entry name" value="Thioredoxin-like"/>
    <property type="match status" value="1"/>
</dbReference>
<dbReference type="InterPro" id="IPR002109">
    <property type="entry name" value="Glutaredoxin"/>
</dbReference>
<dbReference type="OrthoDB" id="9793736at2"/>
<proteinExistence type="predicted"/>
<gene>
    <name evidence="2" type="ORF">SAMN04488129_12514</name>
</gene>
<organism evidence="2 3">
    <name type="scientific">Halomonas daqiaonensis</name>
    <dbReference type="NCBI Taxonomy" id="650850"/>
    <lineage>
        <taxon>Bacteria</taxon>
        <taxon>Pseudomonadati</taxon>
        <taxon>Pseudomonadota</taxon>
        <taxon>Gammaproteobacteria</taxon>
        <taxon>Oceanospirillales</taxon>
        <taxon>Halomonadaceae</taxon>
        <taxon>Halomonas</taxon>
    </lineage>
</organism>
<evidence type="ECO:0000313" key="3">
    <source>
        <dbReference type="Proteomes" id="UP000198807"/>
    </source>
</evidence>
<evidence type="ECO:0000259" key="1">
    <source>
        <dbReference type="Pfam" id="PF00462"/>
    </source>
</evidence>
<dbReference type="InterPro" id="IPR036249">
    <property type="entry name" value="Thioredoxin-like_sf"/>
</dbReference>
<accession>A0A1H7VHB4</accession>
<dbReference type="STRING" id="650850.SAMN04488129_12514"/>
<sequence length="136" mass="15675">MRILIRTFFRGLRLVLAPVMLVSEKLSTPQAIERSAEEQARVDEACRNLALYQFRTCPFCIKVRKEIARLGLNIERRDAQLDPEHRRELAEGGGRVKVPCLKIVHDDGTTEWLYESDDINAWLHRRFGKADEAQAA</sequence>
<protein>
    <submittedName>
        <fullName evidence="2">Glutaredoxin</fullName>
    </submittedName>
</protein>